<organism evidence="1">
    <name type="scientific">Tanacetum cinerariifolium</name>
    <name type="common">Dalmatian daisy</name>
    <name type="synonym">Chrysanthemum cinerariifolium</name>
    <dbReference type="NCBI Taxonomy" id="118510"/>
    <lineage>
        <taxon>Eukaryota</taxon>
        <taxon>Viridiplantae</taxon>
        <taxon>Streptophyta</taxon>
        <taxon>Embryophyta</taxon>
        <taxon>Tracheophyta</taxon>
        <taxon>Spermatophyta</taxon>
        <taxon>Magnoliopsida</taxon>
        <taxon>eudicotyledons</taxon>
        <taxon>Gunneridae</taxon>
        <taxon>Pentapetalae</taxon>
        <taxon>asterids</taxon>
        <taxon>campanulids</taxon>
        <taxon>Asterales</taxon>
        <taxon>Asteraceae</taxon>
        <taxon>Asteroideae</taxon>
        <taxon>Anthemideae</taxon>
        <taxon>Anthemidinae</taxon>
        <taxon>Tanacetum</taxon>
    </lineage>
</organism>
<accession>A0A699W3E4</accession>
<proteinExistence type="predicted"/>
<evidence type="ECO:0000313" key="1">
    <source>
        <dbReference type="EMBL" id="GFD41090.1"/>
    </source>
</evidence>
<dbReference type="EMBL" id="BKCJ011545757">
    <property type="protein sequence ID" value="GFD41090.1"/>
    <property type="molecule type" value="Genomic_DNA"/>
</dbReference>
<protein>
    <submittedName>
        <fullName evidence="1">Uncharacterized protein</fullName>
    </submittedName>
</protein>
<sequence length="125" mass="14198">MQSSSISSDFANQFLNLDNVLPTDTEVISMMNVNVRHEEPSTQTTPILNIHVAVILKRSTVAGSTIPPTIPPITPLQQKSTQHQLLHKNYNKYNFSPYSSKFFIPVWIRSKRFCFGKRAFSIETS</sequence>
<comment type="caution">
    <text evidence="1">The sequence shown here is derived from an EMBL/GenBank/DDBJ whole genome shotgun (WGS) entry which is preliminary data.</text>
</comment>
<name>A0A699W3E4_TANCI</name>
<gene>
    <name evidence="1" type="ORF">Tci_913059</name>
</gene>
<reference evidence="1" key="1">
    <citation type="journal article" date="2019" name="Sci. Rep.">
        <title>Draft genome of Tanacetum cinerariifolium, the natural source of mosquito coil.</title>
        <authorList>
            <person name="Yamashiro T."/>
            <person name="Shiraishi A."/>
            <person name="Satake H."/>
            <person name="Nakayama K."/>
        </authorList>
    </citation>
    <scope>NUCLEOTIDE SEQUENCE</scope>
</reference>
<dbReference type="AlphaFoldDB" id="A0A699W3E4"/>